<keyword evidence="2 6" id="KW-0067">ATP-binding</keyword>
<dbReference type="GO" id="GO:0005524">
    <property type="term" value="F:ATP binding"/>
    <property type="evidence" value="ECO:0007669"/>
    <property type="project" value="UniProtKB-KW"/>
</dbReference>
<dbReference type="InterPro" id="IPR019489">
    <property type="entry name" value="Clp_ATPase_C"/>
</dbReference>
<evidence type="ECO:0000259" key="4">
    <source>
        <dbReference type="SMART" id="SM00382"/>
    </source>
</evidence>
<dbReference type="PANTHER" id="PTHR11638">
    <property type="entry name" value="ATP-DEPENDENT CLP PROTEASE"/>
    <property type="match status" value="1"/>
</dbReference>
<dbReference type="SUPFAM" id="SSF52540">
    <property type="entry name" value="P-loop containing nucleoside triphosphate hydrolases"/>
    <property type="match status" value="2"/>
</dbReference>
<evidence type="ECO:0000256" key="1">
    <source>
        <dbReference type="ARBA" id="ARBA00022741"/>
    </source>
</evidence>
<dbReference type="InterPro" id="IPR003959">
    <property type="entry name" value="ATPase_AAA_core"/>
</dbReference>
<evidence type="ECO:0000256" key="2">
    <source>
        <dbReference type="ARBA" id="ARBA00022840"/>
    </source>
</evidence>
<dbReference type="PANTHER" id="PTHR11638:SF18">
    <property type="entry name" value="HEAT SHOCK PROTEIN 104"/>
    <property type="match status" value="1"/>
</dbReference>
<dbReference type="Proteomes" id="UP000608071">
    <property type="component" value="Unassembled WGS sequence"/>
</dbReference>
<dbReference type="Pfam" id="PF07724">
    <property type="entry name" value="AAA_2"/>
    <property type="match status" value="1"/>
</dbReference>
<gene>
    <name evidence="6" type="ORF">H9647_19830</name>
</gene>
<name>A0ABR8T402_9BACL</name>
<dbReference type="Pfam" id="PF10431">
    <property type="entry name" value="ClpB_D2-small"/>
    <property type="match status" value="1"/>
</dbReference>
<accession>A0ABR8T402</accession>
<dbReference type="SMART" id="SM00382">
    <property type="entry name" value="AAA"/>
    <property type="match status" value="2"/>
</dbReference>
<dbReference type="CDD" id="cd19499">
    <property type="entry name" value="RecA-like_ClpB_Hsp104-like"/>
    <property type="match status" value="1"/>
</dbReference>
<feature type="domain" description="Clp ATPase C-terminal" evidence="5">
    <location>
        <begin position="499"/>
        <end position="589"/>
    </location>
</feature>
<sequence>MILESPELQKVFRKEEGFDEEKYPFLSKYATFMKSPSRPVLGREREMRRLLASLNRAELSNAFLLGDAGSGKTMLVQGTLARDADRIYVEVDLAKMAASDNGEDGATQMASRVKGLFDDAEKFKSEVGHLSRDQSSELVLFMDEFHLLVQLSPAAAQAIKPALAESGRRGIKVIAATTFAEFHEYIEKDQALMQRLQRINIREPNKETVIAILQSIAKTHKVADSIYDDHLYDLIYELSNRYVPADSQPRKSILMLDSMIGWMRTYPGEYKMDKNLLGDVIYDSTGVQVTFQVNGRTIENQLNERVFSQKFAMKTLENRLQIAVADLHDKTRPISSFLFTGPTGVGKTETAKALSALLFGDDRAMIRFDMSEYAMESSLNYFREELTDRVWNRSHCIVLLDEIEKAHRSITRLLLQILDDGRLSNSQGREVSFLNTYIILTTNAGNEVYEDIAHYSGSDDGSDGMEKYWKVIRQSLMNNSSFAPEIINRMNAIIPFQPLSSQTYEHILIKKLEYLQSAVYQTHGVELLIEDKVVIYLVHDLFDIDTNSGGARGLVSLMETHVVAPLSRYINNHPDTKHMGVYVKGKMAYENKEMLKSSASIEIGSIDKKKMRRM</sequence>
<feature type="domain" description="AAA+ ATPase" evidence="4">
    <location>
        <begin position="58"/>
        <end position="205"/>
    </location>
</feature>
<dbReference type="InterPro" id="IPR049052">
    <property type="entry name" value="nSTAND1"/>
</dbReference>
<keyword evidence="3" id="KW-0143">Chaperone</keyword>
<feature type="domain" description="AAA+ ATPase" evidence="4">
    <location>
        <begin position="333"/>
        <end position="459"/>
    </location>
</feature>
<keyword evidence="6" id="KW-0645">Protease</keyword>
<dbReference type="CDD" id="cd00009">
    <property type="entry name" value="AAA"/>
    <property type="match status" value="1"/>
</dbReference>
<dbReference type="InterPro" id="IPR050130">
    <property type="entry name" value="ClpA_ClpB"/>
</dbReference>
<dbReference type="EMBL" id="JACSQL010000011">
    <property type="protein sequence ID" value="MBD7970320.1"/>
    <property type="molecule type" value="Genomic_DNA"/>
</dbReference>
<organism evidence="6 7">
    <name type="scientific">Paenibacillus gallinarum</name>
    <dbReference type="NCBI Taxonomy" id="2762232"/>
    <lineage>
        <taxon>Bacteria</taxon>
        <taxon>Bacillati</taxon>
        <taxon>Bacillota</taxon>
        <taxon>Bacilli</taxon>
        <taxon>Bacillales</taxon>
        <taxon>Paenibacillaceae</taxon>
        <taxon>Paenibacillus</taxon>
    </lineage>
</organism>
<evidence type="ECO:0000256" key="3">
    <source>
        <dbReference type="ARBA" id="ARBA00023186"/>
    </source>
</evidence>
<dbReference type="InterPro" id="IPR027417">
    <property type="entry name" value="P-loop_NTPase"/>
</dbReference>
<dbReference type="SMART" id="SM01086">
    <property type="entry name" value="ClpB_D2-small"/>
    <property type="match status" value="1"/>
</dbReference>
<dbReference type="Pfam" id="PF20703">
    <property type="entry name" value="nSTAND1"/>
    <property type="match status" value="1"/>
</dbReference>
<protein>
    <submittedName>
        <fullName evidence="6">ATP-dependent Clp protease ATP-binding subunit</fullName>
    </submittedName>
</protein>
<keyword evidence="1" id="KW-0547">Nucleotide-binding</keyword>
<dbReference type="InterPro" id="IPR001270">
    <property type="entry name" value="ClpA/B"/>
</dbReference>
<keyword evidence="6" id="KW-0378">Hydrolase</keyword>
<dbReference type="Gene3D" id="3.40.50.300">
    <property type="entry name" value="P-loop containing nucleotide triphosphate hydrolases"/>
    <property type="match status" value="2"/>
</dbReference>
<evidence type="ECO:0000259" key="5">
    <source>
        <dbReference type="SMART" id="SM01086"/>
    </source>
</evidence>
<dbReference type="GO" id="GO:0006508">
    <property type="term" value="P:proteolysis"/>
    <property type="evidence" value="ECO:0007669"/>
    <property type="project" value="UniProtKB-KW"/>
</dbReference>
<dbReference type="Gene3D" id="1.10.8.60">
    <property type="match status" value="1"/>
</dbReference>
<dbReference type="GO" id="GO:0008233">
    <property type="term" value="F:peptidase activity"/>
    <property type="evidence" value="ECO:0007669"/>
    <property type="project" value="UniProtKB-KW"/>
</dbReference>
<evidence type="ECO:0000313" key="7">
    <source>
        <dbReference type="Proteomes" id="UP000608071"/>
    </source>
</evidence>
<dbReference type="InterPro" id="IPR003593">
    <property type="entry name" value="AAA+_ATPase"/>
</dbReference>
<proteinExistence type="predicted"/>
<evidence type="ECO:0000313" key="6">
    <source>
        <dbReference type="EMBL" id="MBD7970320.1"/>
    </source>
</evidence>
<dbReference type="PRINTS" id="PR00300">
    <property type="entry name" value="CLPPROTEASEA"/>
</dbReference>
<comment type="caution">
    <text evidence="6">The sequence shown here is derived from an EMBL/GenBank/DDBJ whole genome shotgun (WGS) entry which is preliminary data.</text>
</comment>
<reference evidence="6 7" key="1">
    <citation type="submission" date="2020-08" db="EMBL/GenBank/DDBJ databases">
        <title>A Genomic Blueprint of the Chicken Gut Microbiome.</title>
        <authorList>
            <person name="Gilroy R."/>
            <person name="Ravi A."/>
            <person name="Getino M."/>
            <person name="Pursley I."/>
            <person name="Horton D.L."/>
            <person name="Alikhan N.-F."/>
            <person name="Baker D."/>
            <person name="Gharbi K."/>
            <person name="Hall N."/>
            <person name="Watson M."/>
            <person name="Adriaenssens E.M."/>
            <person name="Foster-Nyarko E."/>
            <person name="Jarju S."/>
            <person name="Secka A."/>
            <person name="Antonio M."/>
            <person name="Oren A."/>
            <person name="Chaudhuri R."/>
            <person name="La Ragione R.M."/>
            <person name="Hildebrand F."/>
            <person name="Pallen M.J."/>
        </authorList>
    </citation>
    <scope>NUCLEOTIDE SEQUENCE [LARGE SCALE GENOMIC DNA]</scope>
    <source>
        <strain evidence="6 7">Sa2BVA9</strain>
    </source>
</reference>
<keyword evidence="7" id="KW-1185">Reference proteome</keyword>